<accession>A0A285EIU7</accession>
<dbReference type="Gene3D" id="2.30.110.10">
    <property type="entry name" value="Electron Transport, Fmn-binding Protein, Chain A"/>
    <property type="match status" value="1"/>
</dbReference>
<dbReference type="SUPFAM" id="SSF50475">
    <property type="entry name" value="FMN-binding split barrel"/>
    <property type="match status" value="1"/>
</dbReference>
<sequence>MSLPAPDHVVEDLDDPACRSLLRSARIGRLGYTRNALPAIAPVPFRVHGDRVVIPSWSGSSLVPGTSGAVVAFQVDSLDPETCTGWTVTVVGPSRSVTDPGEVAVLDALPWPAPVAWPDRCYISVVIGLLAGWRAGPRRDVPVAEPVGDGPPRLADRSR</sequence>
<dbReference type="EMBL" id="OBDO01000014">
    <property type="protein sequence ID" value="SNX99048.1"/>
    <property type="molecule type" value="Genomic_DNA"/>
</dbReference>
<organism evidence="2 3">
    <name type="scientific">Geodermatophilus sabuli</name>
    <dbReference type="NCBI Taxonomy" id="1564158"/>
    <lineage>
        <taxon>Bacteria</taxon>
        <taxon>Bacillati</taxon>
        <taxon>Actinomycetota</taxon>
        <taxon>Actinomycetes</taxon>
        <taxon>Geodermatophilales</taxon>
        <taxon>Geodermatophilaceae</taxon>
        <taxon>Geodermatophilus</taxon>
    </lineage>
</organism>
<feature type="region of interest" description="Disordered" evidence="1">
    <location>
        <begin position="140"/>
        <end position="159"/>
    </location>
</feature>
<proteinExistence type="predicted"/>
<keyword evidence="3" id="KW-1185">Reference proteome</keyword>
<dbReference type="AlphaFoldDB" id="A0A285EIU7"/>
<name>A0A285EIU7_9ACTN</name>
<dbReference type="Pfam" id="PF12900">
    <property type="entry name" value="Pyridox_ox_2"/>
    <property type="match status" value="1"/>
</dbReference>
<evidence type="ECO:0000256" key="1">
    <source>
        <dbReference type="SAM" id="MobiDB-lite"/>
    </source>
</evidence>
<protein>
    <submittedName>
        <fullName evidence="2">Pyridoxamine 5'-phosphate oxidase</fullName>
    </submittedName>
</protein>
<evidence type="ECO:0000313" key="3">
    <source>
        <dbReference type="Proteomes" id="UP000219514"/>
    </source>
</evidence>
<dbReference type="InterPro" id="IPR012349">
    <property type="entry name" value="Split_barrel_FMN-bd"/>
</dbReference>
<evidence type="ECO:0000313" key="2">
    <source>
        <dbReference type="EMBL" id="SNX99048.1"/>
    </source>
</evidence>
<dbReference type="InterPro" id="IPR024747">
    <property type="entry name" value="Pyridox_Oxase-rel"/>
</dbReference>
<gene>
    <name evidence="2" type="ORF">SAMN06893097_1148</name>
</gene>
<reference evidence="2 3" key="1">
    <citation type="submission" date="2017-09" db="EMBL/GenBank/DDBJ databases">
        <authorList>
            <person name="Ehlers B."/>
            <person name="Leendertz F.H."/>
        </authorList>
    </citation>
    <scope>NUCLEOTIDE SEQUENCE [LARGE SCALE GENOMIC DNA]</scope>
    <source>
        <strain evidence="2 3">DSM 46844</strain>
    </source>
</reference>
<dbReference type="RefSeq" id="WP_172442620.1">
    <property type="nucleotide sequence ID" value="NZ_JACHXB010000002.1"/>
</dbReference>
<dbReference type="Proteomes" id="UP000219514">
    <property type="component" value="Unassembled WGS sequence"/>
</dbReference>